<feature type="compositionally biased region" description="Low complexity" evidence="3">
    <location>
        <begin position="412"/>
        <end position="424"/>
    </location>
</feature>
<dbReference type="SUPFAM" id="SSF50044">
    <property type="entry name" value="SH3-domain"/>
    <property type="match status" value="2"/>
</dbReference>
<dbReference type="OrthoDB" id="10255964at2759"/>
<dbReference type="InterPro" id="IPR001452">
    <property type="entry name" value="SH3_domain"/>
</dbReference>
<protein>
    <recommendedName>
        <fullName evidence="8">NADPH oxidase organizer 1</fullName>
    </recommendedName>
</protein>
<dbReference type="Gene3D" id="3.30.1520.10">
    <property type="entry name" value="Phox-like domain"/>
    <property type="match status" value="1"/>
</dbReference>
<dbReference type="SMART" id="SM00312">
    <property type="entry name" value="PX"/>
    <property type="match status" value="1"/>
</dbReference>
<dbReference type="SUPFAM" id="SSF64268">
    <property type="entry name" value="PX domain"/>
    <property type="match status" value="1"/>
</dbReference>
<dbReference type="GO" id="GO:0016176">
    <property type="term" value="F:superoxide-generating NADPH oxidase activator activity"/>
    <property type="evidence" value="ECO:0007669"/>
    <property type="project" value="TreeGrafter"/>
</dbReference>
<reference evidence="6 7" key="1">
    <citation type="journal article" date="2019" name="Sci. Data">
        <title>Hybrid genome assembly and annotation of Danionella translucida.</title>
        <authorList>
            <person name="Kadobianskyi M."/>
            <person name="Schulze L."/>
            <person name="Schuelke M."/>
            <person name="Judkewitz B."/>
        </authorList>
    </citation>
    <scope>NUCLEOTIDE SEQUENCE [LARGE SCALE GENOMIC DNA]</scope>
    <source>
        <strain evidence="6 7">Bolton</strain>
    </source>
</reference>
<dbReference type="Pfam" id="PF00018">
    <property type="entry name" value="SH3_1"/>
    <property type="match status" value="1"/>
</dbReference>
<dbReference type="GO" id="GO:0005737">
    <property type="term" value="C:cytoplasm"/>
    <property type="evidence" value="ECO:0007669"/>
    <property type="project" value="TreeGrafter"/>
</dbReference>
<dbReference type="GO" id="GO:0042554">
    <property type="term" value="P:superoxide anion generation"/>
    <property type="evidence" value="ECO:0007669"/>
    <property type="project" value="TreeGrafter"/>
</dbReference>
<dbReference type="EMBL" id="SRMA01026441">
    <property type="protein sequence ID" value="TRY83987.1"/>
    <property type="molecule type" value="Genomic_DNA"/>
</dbReference>
<evidence type="ECO:0000256" key="1">
    <source>
        <dbReference type="ARBA" id="ARBA00022443"/>
    </source>
</evidence>
<accession>A0A553Q262</accession>
<dbReference type="InterPro" id="IPR015039">
    <property type="entry name" value="NCF1_C"/>
</dbReference>
<gene>
    <name evidence="6" type="ORF">DNTS_009934</name>
</gene>
<evidence type="ECO:0008006" key="8">
    <source>
        <dbReference type="Google" id="ProtNLM"/>
    </source>
</evidence>
<feature type="compositionally biased region" description="Low complexity" evidence="3">
    <location>
        <begin position="380"/>
        <end position="397"/>
    </location>
</feature>
<dbReference type="AlphaFoldDB" id="A0A553Q262"/>
<dbReference type="Pfam" id="PF00787">
    <property type="entry name" value="PX"/>
    <property type="match status" value="1"/>
</dbReference>
<evidence type="ECO:0000259" key="4">
    <source>
        <dbReference type="PROSITE" id="PS50002"/>
    </source>
</evidence>
<dbReference type="GO" id="GO:0035091">
    <property type="term" value="F:phosphatidylinositol binding"/>
    <property type="evidence" value="ECO:0007669"/>
    <property type="project" value="InterPro"/>
</dbReference>
<dbReference type="STRING" id="623744.A0A553Q262"/>
<keyword evidence="7" id="KW-1185">Reference proteome</keyword>
<evidence type="ECO:0000259" key="5">
    <source>
        <dbReference type="PROSITE" id="PS50195"/>
    </source>
</evidence>
<dbReference type="InterPro" id="IPR051228">
    <property type="entry name" value="NADPH_Oxidase/PX-Domain"/>
</dbReference>
<dbReference type="InterPro" id="IPR036028">
    <property type="entry name" value="SH3-like_dom_sf"/>
</dbReference>
<dbReference type="InterPro" id="IPR036871">
    <property type="entry name" value="PX_dom_sf"/>
</dbReference>
<dbReference type="FunFam" id="2.30.30.40:FF:000219">
    <property type="entry name" value="NADPH oxidase organizer 1"/>
    <property type="match status" value="1"/>
</dbReference>
<name>A0A553Q262_9TELE</name>
<comment type="caution">
    <text evidence="6">The sequence shown here is derived from an EMBL/GenBank/DDBJ whole genome shotgun (WGS) entry which is preliminary data.</text>
</comment>
<proteinExistence type="predicted"/>
<keyword evidence="1 2" id="KW-0728">SH3 domain</keyword>
<organism evidence="6 7">
    <name type="scientific">Danionella cerebrum</name>
    <dbReference type="NCBI Taxonomy" id="2873325"/>
    <lineage>
        <taxon>Eukaryota</taxon>
        <taxon>Metazoa</taxon>
        <taxon>Chordata</taxon>
        <taxon>Craniata</taxon>
        <taxon>Vertebrata</taxon>
        <taxon>Euteleostomi</taxon>
        <taxon>Actinopterygii</taxon>
        <taxon>Neopterygii</taxon>
        <taxon>Teleostei</taxon>
        <taxon>Ostariophysi</taxon>
        <taxon>Cypriniformes</taxon>
        <taxon>Danionidae</taxon>
        <taxon>Danioninae</taxon>
        <taxon>Danionella</taxon>
    </lineage>
</organism>
<evidence type="ECO:0000313" key="7">
    <source>
        <dbReference type="Proteomes" id="UP000316079"/>
    </source>
</evidence>
<dbReference type="Proteomes" id="UP000316079">
    <property type="component" value="Unassembled WGS sequence"/>
</dbReference>
<dbReference type="Pfam" id="PF08944">
    <property type="entry name" value="p47_phox_C"/>
    <property type="match status" value="1"/>
</dbReference>
<dbReference type="PROSITE" id="PS50002">
    <property type="entry name" value="SH3"/>
    <property type="match status" value="2"/>
</dbReference>
<dbReference type="PANTHER" id="PTHR15706">
    <property type="entry name" value="SH3 MULTIPLE DOMAIN"/>
    <property type="match status" value="1"/>
</dbReference>
<evidence type="ECO:0000256" key="3">
    <source>
        <dbReference type="SAM" id="MobiDB-lite"/>
    </source>
</evidence>
<feature type="domain" description="SH3" evidence="4">
    <location>
        <begin position="185"/>
        <end position="247"/>
    </location>
</feature>
<dbReference type="InterPro" id="IPR035758">
    <property type="entry name" value="NoxO1_SH3_2"/>
</dbReference>
<feature type="domain" description="SH3" evidence="4">
    <location>
        <begin position="259"/>
        <end position="318"/>
    </location>
</feature>
<evidence type="ECO:0000256" key="2">
    <source>
        <dbReference type="PROSITE-ProRule" id="PRU00192"/>
    </source>
</evidence>
<dbReference type="CDD" id="cd12024">
    <property type="entry name" value="SH3_NoxO1_2"/>
    <property type="match status" value="1"/>
</dbReference>
<dbReference type="PROSITE" id="PS50195">
    <property type="entry name" value="PX"/>
    <property type="match status" value="1"/>
</dbReference>
<evidence type="ECO:0000313" key="6">
    <source>
        <dbReference type="EMBL" id="TRY83987.1"/>
    </source>
</evidence>
<feature type="region of interest" description="Disordered" evidence="3">
    <location>
        <begin position="379"/>
        <end position="435"/>
    </location>
</feature>
<dbReference type="PANTHER" id="PTHR15706:SF10">
    <property type="entry name" value="NADPH OXIDASE ORGANIZER 1"/>
    <property type="match status" value="1"/>
</dbReference>
<dbReference type="SMART" id="SM00326">
    <property type="entry name" value="SH3"/>
    <property type="match status" value="2"/>
</dbReference>
<feature type="domain" description="PX" evidence="5">
    <location>
        <begin position="1"/>
        <end position="147"/>
    </location>
</feature>
<dbReference type="Gene3D" id="2.30.30.40">
    <property type="entry name" value="SH3 Domains"/>
    <property type="match status" value="2"/>
</dbReference>
<sequence length="477" mass="54394">MRRRKERHLTVIYTFEVCSTMSDPRFPVHVRIIGVMKKNKDKKYMTSVQWSDQCELIVYRSLGEFRMLHRQLKKKFPVDNPFSTEEGLLPSFWAQTRKPLFPKKAVDKSTSRLKNLEKYCSSLLQCNTTTSQSKEVIRFFLPTEQELLPDYTQNSVMILHPDNISTSSGGPEMCNKSLGSVTQPFVSKTYRCIASYETKDTKNKPFKVAMDEEVDVLIKDKAGWWLVENVDKRIAWFPAPYLELCDEEEDEDEFDSLTFETSLYCASRTYSSKKEDELSLTIGAVVEVLQKTDSGWWLIRYNNKAGYVPSMYLKLYNSPRFTLQSLQNKLHKSTINLCSNKSDQQLIRRSSVPKSNSLEILCDPGSQFRESGSFSDEGAEFSLSASDSSSRSPSLSSSEEEEGLRYLKRGDSGLSSGESSPISSTHALKAKRLPVVPPRPLTREILQRCTTYTRKAALATSARLTPDRHVKIEEGRA</sequence>
<dbReference type="FunFam" id="2.30.30.40:FF:000233">
    <property type="entry name" value="NADPH oxidase organizer 1"/>
    <property type="match status" value="1"/>
</dbReference>
<dbReference type="InterPro" id="IPR001683">
    <property type="entry name" value="PX_dom"/>
</dbReference>